<name>A0A8X6L4Q8_TRICU</name>
<dbReference type="Proteomes" id="UP000887116">
    <property type="component" value="Unassembled WGS sequence"/>
</dbReference>
<sequence>MHGSVGGDSYKLPHITAWCRVSDGLDIMTLFLFPRYYVSCLFHVPAASDLQICMLRGTYGCYESRPDEWLTFGLQRFVMWRDASIGLKSC</sequence>
<dbReference type="AlphaFoldDB" id="A0A8X6L4Q8"/>
<dbReference type="OrthoDB" id="10419300at2759"/>
<keyword evidence="2" id="KW-1185">Reference proteome</keyword>
<reference evidence="1" key="1">
    <citation type="submission" date="2020-07" db="EMBL/GenBank/DDBJ databases">
        <title>Multicomponent nature underlies the extraordinary mechanical properties of spider dragline silk.</title>
        <authorList>
            <person name="Kono N."/>
            <person name="Nakamura H."/>
            <person name="Mori M."/>
            <person name="Yoshida Y."/>
            <person name="Ohtoshi R."/>
            <person name="Malay A.D."/>
            <person name="Moran D.A.P."/>
            <person name="Tomita M."/>
            <person name="Numata K."/>
            <person name="Arakawa K."/>
        </authorList>
    </citation>
    <scope>NUCLEOTIDE SEQUENCE</scope>
</reference>
<evidence type="ECO:0000313" key="1">
    <source>
        <dbReference type="EMBL" id="GFQ95326.1"/>
    </source>
</evidence>
<organism evidence="1 2">
    <name type="scientific">Trichonephila clavata</name>
    <name type="common">Joro spider</name>
    <name type="synonym">Nephila clavata</name>
    <dbReference type="NCBI Taxonomy" id="2740835"/>
    <lineage>
        <taxon>Eukaryota</taxon>
        <taxon>Metazoa</taxon>
        <taxon>Ecdysozoa</taxon>
        <taxon>Arthropoda</taxon>
        <taxon>Chelicerata</taxon>
        <taxon>Arachnida</taxon>
        <taxon>Araneae</taxon>
        <taxon>Araneomorphae</taxon>
        <taxon>Entelegynae</taxon>
        <taxon>Araneoidea</taxon>
        <taxon>Nephilidae</taxon>
        <taxon>Trichonephila</taxon>
    </lineage>
</organism>
<accession>A0A8X6L4Q8</accession>
<dbReference type="EMBL" id="BMAO01014493">
    <property type="protein sequence ID" value="GFQ95326.1"/>
    <property type="molecule type" value="Genomic_DNA"/>
</dbReference>
<evidence type="ECO:0000313" key="2">
    <source>
        <dbReference type="Proteomes" id="UP000887116"/>
    </source>
</evidence>
<protein>
    <submittedName>
        <fullName evidence="1">Uncharacterized protein</fullName>
    </submittedName>
</protein>
<gene>
    <name evidence="1" type="ORF">TNCT_503841</name>
</gene>
<proteinExistence type="predicted"/>
<comment type="caution">
    <text evidence="1">The sequence shown here is derived from an EMBL/GenBank/DDBJ whole genome shotgun (WGS) entry which is preliminary data.</text>
</comment>